<feature type="region of interest" description="Disordered" evidence="1">
    <location>
        <begin position="278"/>
        <end position="297"/>
    </location>
</feature>
<dbReference type="PANTHER" id="PTHR35791:SF1">
    <property type="entry name" value="UPF0754 MEMBRANE PROTEIN YHEB"/>
    <property type="match status" value="1"/>
</dbReference>
<evidence type="ECO:0000313" key="3">
    <source>
        <dbReference type="EMBL" id="GMI25457.1"/>
    </source>
</evidence>
<comment type="caution">
    <text evidence="3">The sequence shown here is derived from an EMBL/GenBank/DDBJ whole genome shotgun (WGS) entry which is preliminary data.</text>
</comment>
<evidence type="ECO:0000313" key="4">
    <source>
        <dbReference type="Proteomes" id="UP001165060"/>
    </source>
</evidence>
<protein>
    <submittedName>
        <fullName evidence="3">Uncharacterized protein</fullName>
    </submittedName>
</protein>
<feature type="transmembrane region" description="Helical" evidence="2">
    <location>
        <begin position="94"/>
        <end position="114"/>
    </location>
</feature>
<organism evidence="3 4">
    <name type="scientific">Tetraparma gracilis</name>
    <dbReference type="NCBI Taxonomy" id="2962635"/>
    <lineage>
        <taxon>Eukaryota</taxon>
        <taxon>Sar</taxon>
        <taxon>Stramenopiles</taxon>
        <taxon>Ochrophyta</taxon>
        <taxon>Bolidophyceae</taxon>
        <taxon>Parmales</taxon>
        <taxon>Triparmaceae</taxon>
        <taxon>Tetraparma</taxon>
    </lineage>
</organism>
<feature type="non-terminal residue" evidence="3">
    <location>
        <position position="1"/>
    </location>
</feature>
<dbReference type="EMBL" id="BRYB01000218">
    <property type="protein sequence ID" value="GMI25457.1"/>
    <property type="molecule type" value="Genomic_DNA"/>
</dbReference>
<feature type="compositionally biased region" description="Gly residues" evidence="1">
    <location>
        <begin position="281"/>
        <end position="297"/>
    </location>
</feature>
<keyword evidence="2" id="KW-1133">Transmembrane helix</keyword>
<evidence type="ECO:0000256" key="2">
    <source>
        <dbReference type="SAM" id="Phobius"/>
    </source>
</evidence>
<sequence>FGVPAFLADRFTPVYRGVLALFTRDMQSNIPALLDVKACVVKQMMQDRALLGELFRRCGRAELAFLTNSGLWFGFLLGLIQMVVALFVDNPWTLSVGGGVVGLATNWLALKWIFSPVNPVKVGPFVFQGLFLTRQNEVAKEFSSFFANNILTSERMWTSILTEAGTRANFVQLLSRRLGGSVSAAATVATSLPSYLHKLHPYVDSKLRLESTLKSSMERMSSKQFERVLHPIFEEDEMTLIVAGAVLGFLAGLVQQAMATGKIVVRIPSALKFWRWRRGKGGGGGSGSSSGGGTTPT</sequence>
<proteinExistence type="predicted"/>
<keyword evidence="4" id="KW-1185">Reference proteome</keyword>
<keyword evidence="2" id="KW-0472">Membrane</keyword>
<feature type="transmembrane region" description="Helical" evidence="2">
    <location>
        <begin position="63"/>
        <end position="88"/>
    </location>
</feature>
<keyword evidence="2" id="KW-0812">Transmembrane</keyword>
<name>A0ABQ6MFR8_9STRA</name>
<accession>A0ABQ6MFR8</accession>
<dbReference type="PANTHER" id="PTHR35791">
    <property type="entry name" value="UPF0754 MEMBRANE PROTEIN YHEB"/>
    <property type="match status" value="1"/>
</dbReference>
<evidence type="ECO:0000256" key="1">
    <source>
        <dbReference type="SAM" id="MobiDB-lite"/>
    </source>
</evidence>
<reference evidence="3 4" key="1">
    <citation type="journal article" date="2023" name="Commun. Biol.">
        <title>Genome analysis of Parmales, the sister group of diatoms, reveals the evolutionary specialization of diatoms from phago-mixotrophs to photoautotrophs.</title>
        <authorList>
            <person name="Ban H."/>
            <person name="Sato S."/>
            <person name="Yoshikawa S."/>
            <person name="Yamada K."/>
            <person name="Nakamura Y."/>
            <person name="Ichinomiya M."/>
            <person name="Sato N."/>
            <person name="Blanc-Mathieu R."/>
            <person name="Endo H."/>
            <person name="Kuwata A."/>
            <person name="Ogata H."/>
        </authorList>
    </citation>
    <scope>NUCLEOTIDE SEQUENCE [LARGE SCALE GENOMIC DNA]</scope>
</reference>
<dbReference type="Proteomes" id="UP001165060">
    <property type="component" value="Unassembled WGS sequence"/>
</dbReference>
<gene>
    <name evidence="3" type="ORF">TeGR_g5540</name>
</gene>